<feature type="transmembrane region" description="Helical" evidence="7">
    <location>
        <begin position="14"/>
        <end position="35"/>
    </location>
</feature>
<keyword evidence="4 7" id="KW-0472">Membrane</keyword>
<dbReference type="HOGENOM" id="CLU_046870_0_1_1"/>
<dbReference type="InterPro" id="IPR049326">
    <property type="entry name" value="Rhodopsin_dom_fungi"/>
</dbReference>
<feature type="compositionally biased region" description="Basic and acidic residues" evidence="6">
    <location>
        <begin position="346"/>
        <end position="358"/>
    </location>
</feature>
<dbReference type="Pfam" id="PF20684">
    <property type="entry name" value="Fung_rhodopsin"/>
    <property type="match status" value="1"/>
</dbReference>
<comment type="caution">
    <text evidence="9">The sequence shown here is derived from an EMBL/GenBank/DDBJ whole genome shotgun (WGS) entry which is preliminary data.</text>
</comment>
<evidence type="ECO:0000256" key="3">
    <source>
        <dbReference type="ARBA" id="ARBA00022989"/>
    </source>
</evidence>
<organism evidence="9 10">
    <name type="scientific">Beauveria bassiana D1-5</name>
    <dbReference type="NCBI Taxonomy" id="1245745"/>
    <lineage>
        <taxon>Eukaryota</taxon>
        <taxon>Fungi</taxon>
        <taxon>Dikarya</taxon>
        <taxon>Ascomycota</taxon>
        <taxon>Pezizomycotina</taxon>
        <taxon>Sordariomycetes</taxon>
        <taxon>Hypocreomycetidae</taxon>
        <taxon>Hypocreales</taxon>
        <taxon>Cordycipitaceae</taxon>
        <taxon>Beauveria</taxon>
    </lineage>
</organism>
<feature type="transmembrane region" description="Helical" evidence="7">
    <location>
        <begin position="47"/>
        <end position="67"/>
    </location>
</feature>
<evidence type="ECO:0000256" key="2">
    <source>
        <dbReference type="ARBA" id="ARBA00022692"/>
    </source>
</evidence>
<dbReference type="Proteomes" id="UP000030106">
    <property type="component" value="Unassembled WGS sequence"/>
</dbReference>
<dbReference type="STRING" id="1245745.A0A0A2VKS7"/>
<dbReference type="InterPro" id="IPR052337">
    <property type="entry name" value="SAT4-like"/>
</dbReference>
<dbReference type="PANTHER" id="PTHR33048">
    <property type="entry name" value="PTH11-LIKE INTEGRAL MEMBRANE PROTEIN (AFU_ORTHOLOGUE AFUA_5G11245)"/>
    <property type="match status" value="1"/>
</dbReference>
<proteinExistence type="inferred from homology"/>
<accession>A0A0A2VKS7</accession>
<dbReference type="eggNOG" id="ENOG502SSB8">
    <property type="taxonomic scope" value="Eukaryota"/>
</dbReference>
<feature type="transmembrane region" description="Helical" evidence="7">
    <location>
        <begin position="245"/>
        <end position="269"/>
    </location>
</feature>
<evidence type="ECO:0000256" key="6">
    <source>
        <dbReference type="SAM" id="MobiDB-lite"/>
    </source>
</evidence>
<gene>
    <name evidence="9" type="ORF">BBAD15_g7730</name>
</gene>
<evidence type="ECO:0000259" key="8">
    <source>
        <dbReference type="Pfam" id="PF20684"/>
    </source>
</evidence>
<feature type="region of interest" description="Disordered" evidence="6">
    <location>
        <begin position="331"/>
        <end position="358"/>
    </location>
</feature>
<feature type="region of interest" description="Disordered" evidence="6">
    <location>
        <begin position="279"/>
        <end position="311"/>
    </location>
</feature>
<dbReference type="PANTHER" id="PTHR33048:SF146">
    <property type="entry name" value="INTEGRAL MEMBRANE PROTEIN"/>
    <property type="match status" value="1"/>
</dbReference>
<comment type="similarity">
    <text evidence="5">Belongs to the SAT4 family.</text>
</comment>
<comment type="subcellular location">
    <subcellularLocation>
        <location evidence="1">Membrane</location>
        <topology evidence="1">Multi-pass membrane protein</topology>
    </subcellularLocation>
</comment>
<dbReference type="EMBL" id="ANFO01000739">
    <property type="protein sequence ID" value="KGQ06942.1"/>
    <property type="molecule type" value="Genomic_DNA"/>
</dbReference>
<evidence type="ECO:0000256" key="4">
    <source>
        <dbReference type="ARBA" id="ARBA00023136"/>
    </source>
</evidence>
<feature type="transmembrane region" description="Helical" evidence="7">
    <location>
        <begin position="127"/>
        <end position="147"/>
    </location>
</feature>
<feature type="transmembrane region" description="Helical" evidence="7">
    <location>
        <begin position="210"/>
        <end position="233"/>
    </location>
</feature>
<name>A0A0A2VKS7_BEABA</name>
<keyword evidence="3 7" id="KW-1133">Transmembrane helix</keyword>
<dbReference type="AlphaFoldDB" id="A0A0A2VKS7"/>
<sequence length="358" mass="40285">MSTQNVSEKADKEGLIACLCVGIVFVITRTAARWYKLRKIPHQMEDIFMYLALVSFIITVGLYYATIDTFIGVNDISDDQMEFELDVMLKEFFVVQFFFWLTLWAVKWSLLFMFKRLTKGLPCYTHIWWGVLVYSVLVFVGCCISNYTSCSSLKAWFTAGECNSVRDTRAKEISLWFSLAADLTTDILIMAIPLRVLWSLKMARLEKMSIGLIFVVGLITMATAIIRSVSLYFSSSTGQVSTTWLMLWAGIEGVVAMIVGSLPSFVIFIHGRVAASKVHSEKKSHQNPPGGNSKAKSCERANSLGSRNSNPLWAALDYSSDKSLVDGVAVTRRHSPDRRQALPWKSEADHELRPLRPS</sequence>
<dbReference type="GO" id="GO:0016020">
    <property type="term" value="C:membrane"/>
    <property type="evidence" value="ECO:0007669"/>
    <property type="project" value="UniProtKB-SubCell"/>
</dbReference>
<feature type="domain" description="Rhodopsin" evidence="8">
    <location>
        <begin position="29"/>
        <end position="265"/>
    </location>
</feature>
<dbReference type="OrthoDB" id="444631at2759"/>
<feature type="transmembrane region" description="Helical" evidence="7">
    <location>
        <begin position="173"/>
        <end position="198"/>
    </location>
</feature>
<evidence type="ECO:0000256" key="7">
    <source>
        <dbReference type="SAM" id="Phobius"/>
    </source>
</evidence>
<evidence type="ECO:0000256" key="1">
    <source>
        <dbReference type="ARBA" id="ARBA00004141"/>
    </source>
</evidence>
<evidence type="ECO:0000256" key="5">
    <source>
        <dbReference type="ARBA" id="ARBA00038359"/>
    </source>
</evidence>
<evidence type="ECO:0000313" key="10">
    <source>
        <dbReference type="Proteomes" id="UP000030106"/>
    </source>
</evidence>
<evidence type="ECO:0000313" key="9">
    <source>
        <dbReference type="EMBL" id="KGQ06942.1"/>
    </source>
</evidence>
<reference evidence="9 10" key="1">
    <citation type="submission" date="2012-10" db="EMBL/GenBank/DDBJ databases">
        <title>Genome sequencing and analysis of entomopathogenic fungi Beauveria bassiana D1-5.</title>
        <authorList>
            <person name="Li Q."/>
            <person name="Wang L."/>
            <person name="Zhang Z."/>
            <person name="Wang Q."/>
            <person name="Ren J."/>
            <person name="Wang M."/>
            <person name="Xu W."/>
            <person name="Wang J."/>
            <person name="Lu Y."/>
            <person name="Du Q."/>
            <person name="Sun Z."/>
        </authorList>
    </citation>
    <scope>NUCLEOTIDE SEQUENCE [LARGE SCALE GENOMIC DNA]</scope>
    <source>
        <strain evidence="9 10">D1-5</strain>
    </source>
</reference>
<keyword evidence="2 7" id="KW-0812">Transmembrane</keyword>
<feature type="transmembrane region" description="Helical" evidence="7">
    <location>
        <begin position="87"/>
        <end position="106"/>
    </location>
</feature>
<protein>
    <recommendedName>
        <fullName evidence="8">Rhodopsin domain-containing protein</fullName>
    </recommendedName>
</protein>